<proteinExistence type="inferred from homology"/>
<feature type="transmembrane region" description="Helical" evidence="17">
    <location>
        <begin position="760"/>
        <end position="781"/>
    </location>
</feature>
<feature type="transmembrane region" description="Helical" evidence="17">
    <location>
        <begin position="647"/>
        <end position="666"/>
    </location>
</feature>
<feature type="transmembrane region" description="Helical" evidence="17">
    <location>
        <begin position="717"/>
        <end position="739"/>
    </location>
</feature>
<evidence type="ECO:0000313" key="21">
    <source>
        <dbReference type="Proteomes" id="UP000242188"/>
    </source>
</evidence>
<evidence type="ECO:0000256" key="11">
    <source>
        <dbReference type="ARBA" id="ARBA00023157"/>
    </source>
</evidence>
<dbReference type="FunFam" id="1.20.1640.10:FF:000010">
    <property type="entry name" value="NPC intracellular cholesterol transporter 1"/>
    <property type="match status" value="1"/>
</dbReference>
<gene>
    <name evidence="20" type="ORF">KP79_PYT23882</name>
</gene>
<dbReference type="InterPro" id="IPR053958">
    <property type="entry name" value="HMGCR/SNAP/NPC1-like_SSD"/>
</dbReference>
<keyword evidence="10 17" id="KW-0472">Membrane</keyword>
<evidence type="ECO:0000256" key="2">
    <source>
        <dbReference type="ARBA" id="ARBA00005585"/>
    </source>
</evidence>
<reference evidence="20 21" key="1">
    <citation type="journal article" date="2017" name="Nat. Ecol. Evol.">
        <title>Scallop genome provides insights into evolution of bilaterian karyotype and development.</title>
        <authorList>
            <person name="Wang S."/>
            <person name="Zhang J."/>
            <person name="Jiao W."/>
            <person name="Li J."/>
            <person name="Xun X."/>
            <person name="Sun Y."/>
            <person name="Guo X."/>
            <person name="Huan P."/>
            <person name="Dong B."/>
            <person name="Zhang L."/>
            <person name="Hu X."/>
            <person name="Sun X."/>
            <person name="Wang J."/>
            <person name="Zhao C."/>
            <person name="Wang Y."/>
            <person name="Wang D."/>
            <person name="Huang X."/>
            <person name="Wang R."/>
            <person name="Lv J."/>
            <person name="Li Y."/>
            <person name="Zhang Z."/>
            <person name="Liu B."/>
            <person name="Lu W."/>
            <person name="Hui Y."/>
            <person name="Liang J."/>
            <person name="Zhou Z."/>
            <person name="Hou R."/>
            <person name="Li X."/>
            <person name="Liu Y."/>
            <person name="Li H."/>
            <person name="Ning X."/>
            <person name="Lin Y."/>
            <person name="Zhao L."/>
            <person name="Xing Q."/>
            <person name="Dou J."/>
            <person name="Li Y."/>
            <person name="Mao J."/>
            <person name="Guo H."/>
            <person name="Dou H."/>
            <person name="Li T."/>
            <person name="Mu C."/>
            <person name="Jiang W."/>
            <person name="Fu Q."/>
            <person name="Fu X."/>
            <person name="Miao Y."/>
            <person name="Liu J."/>
            <person name="Yu Q."/>
            <person name="Li R."/>
            <person name="Liao H."/>
            <person name="Li X."/>
            <person name="Kong Y."/>
            <person name="Jiang Z."/>
            <person name="Chourrout D."/>
            <person name="Li R."/>
            <person name="Bao Z."/>
        </authorList>
    </citation>
    <scope>NUCLEOTIDE SEQUENCE [LARGE SCALE GENOMIC DNA]</scope>
    <source>
        <strain evidence="20 21">PY_sf001</strain>
    </source>
</reference>
<dbReference type="OrthoDB" id="6510177at2759"/>
<feature type="transmembrane region" description="Helical" evidence="17">
    <location>
        <begin position="373"/>
        <end position="393"/>
    </location>
</feature>
<dbReference type="GO" id="GO:0005319">
    <property type="term" value="F:lipid transporter activity"/>
    <property type="evidence" value="ECO:0007669"/>
    <property type="project" value="InterPro"/>
</dbReference>
<evidence type="ECO:0000256" key="9">
    <source>
        <dbReference type="ARBA" id="ARBA00023098"/>
    </source>
</evidence>
<evidence type="ECO:0000256" key="3">
    <source>
        <dbReference type="ARBA" id="ARBA00022448"/>
    </source>
</evidence>
<dbReference type="GO" id="GO:0015485">
    <property type="term" value="F:cholesterol binding"/>
    <property type="evidence" value="ECO:0007669"/>
    <property type="project" value="TreeGrafter"/>
</dbReference>
<dbReference type="InterPro" id="IPR053956">
    <property type="entry name" value="NPC1_MLD"/>
</dbReference>
<protein>
    <submittedName>
        <fullName evidence="20">Niemann-Pick C1 protein</fullName>
    </submittedName>
</protein>
<dbReference type="SUPFAM" id="SSF82866">
    <property type="entry name" value="Multidrug efflux transporter AcrB transmembrane domain"/>
    <property type="match status" value="2"/>
</dbReference>
<feature type="signal peptide" evidence="18">
    <location>
        <begin position="1"/>
        <end position="26"/>
    </location>
</feature>
<feature type="transmembrane region" description="Helical" evidence="17">
    <location>
        <begin position="793"/>
        <end position="818"/>
    </location>
</feature>
<feature type="transmembrane region" description="Helical" evidence="17">
    <location>
        <begin position="687"/>
        <end position="711"/>
    </location>
</feature>
<feature type="domain" description="SSD" evidence="19">
    <location>
        <begin position="646"/>
        <end position="818"/>
    </location>
</feature>
<evidence type="ECO:0000256" key="6">
    <source>
        <dbReference type="ARBA" id="ARBA00022729"/>
    </source>
</evidence>
<keyword evidence="13" id="KW-0325">Glycoprotein</keyword>
<organism evidence="20 21">
    <name type="scientific">Mizuhopecten yessoensis</name>
    <name type="common">Japanese scallop</name>
    <name type="synonym">Patinopecten yessoensis</name>
    <dbReference type="NCBI Taxonomy" id="6573"/>
    <lineage>
        <taxon>Eukaryota</taxon>
        <taxon>Metazoa</taxon>
        <taxon>Spiralia</taxon>
        <taxon>Lophotrochozoa</taxon>
        <taxon>Mollusca</taxon>
        <taxon>Bivalvia</taxon>
        <taxon>Autobranchia</taxon>
        <taxon>Pteriomorphia</taxon>
        <taxon>Pectinida</taxon>
        <taxon>Pectinoidea</taxon>
        <taxon>Pectinidae</taxon>
        <taxon>Mizuhopecten</taxon>
    </lineage>
</organism>
<evidence type="ECO:0000256" key="15">
    <source>
        <dbReference type="ARBA" id="ARBA00034049"/>
    </source>
</evidence>
<dbReference type="GO" id="GO:0030299">
    <property type="term" value="P:intestinal cholesterol absorption"/>
    <property type="evidence" value="ECO:0007669"/>
    <property type="project" value="TreeGrafter"/>
</dbReference>
<keyword evidence="14" id="KW-0753">Steroid metabolism</keyword>
<keyword evidence="9" id="KW-0443">Lipid metabolism</keyword>
<comment type="subcellular location">
    <subcellularLocation>
        <location evidence="1">Endomembrane system</location>
        <topology evidence="1">Multi-pass membrane protein</topology>
    </subcellularLocation>
</comment>
<accession>A0A210Q408</accession>
<dbReference type="InterPro" id="IPR004765">
    <property type="entry name" value="NPC1-like"/>
</dbReference>
<feature type="transmembrane region" description="Helical" evidence="17">
    <location>
        <begin position="1184"/>
        <end position="1202"/>
    </location>
</feature>
<keyword evidence="11" id="KW-1015">Disulfide bond</keyword>
<comment type="catalytic activity">
    <reaction evidence="15">
        <text>cholesterol(in) = cholesterol(out)</text>
        <dbReference type="Rhea" id="RHEA:39747"/>
        <dbReference type="ChEBI" id="CHEBI:16113"/>
    </reaction>
</comment>
<keyword evidence="3" id="KW-0813">Transport</keyword>
<evidence type="ECO:0000256" key="7">
    <source>
        <dbReference type="ARBA" id="ARBA00022989"/>
    </source>
</evidence>
<dbReference type="PROSITE" id="PS50156">
    <property type="entry name" value="SSD"/>
    <property type="match status" value="1"/>
</dbReference>
<dbReference type="Gene3D" id="1.20.1640.10">
    <property type="entry name" value="Multidrug efflux transporter AcrB transmembrane domain"/>
    <property type="match status" value="2"/>
</dbReference>
<dbReference type="Pfam" id="PF22314">
    <property type="entry name" value="NPC1_MLD"/>
    <property type="match status" value="1"/>
</dbReference>
<dbReference type="Proteomes" id="UP000242188">
    <property type="component" value="Unassembled WGS sequence"/>
</dbReference>
<evidence type="ECO:0000256" key="5">
    <source>
        <dbReference type="ARBA" id="ARBA00022692"/>
    </source>
</evidence>
<feature type="transmembrane region" description="Helical" evidence="17">
    <location>
        <begin position="1223"/>
        <end position="1249"/>
    </location>
</feature>
<keyword evidence="4" id="KW-0153">Cholesterol metabolism</keyword>
<dbReference type="GO" id="GO:0042632">
    <property type="term" value="P:cholesterol homeostasis"/>
    <property type="evidence" value="ECO:0007669"/>
    <property type="project" value="TreeGrafter"/>
</dbReference>
<feature type="transmembrane region" description="Helical" evidence="17">
    <location>
        <begin position="864"/>
        <end position="884"/>
    </location>
</feature>
<sequence>MKTTTMGVTWIFLLAALYFQADVGRADCIWYDECKTTSTGVQNCAYNGPAKLLTDSAALKRIQHYCPGLYKGPNATETCCSPSQMYTIETNMGLPEQLLRRCPACYYNFLEIYCYLTCSPEQSDSISVKKYTDNNTVVESVNYVMSKDFAFGMYNSCKNVEMPSANELALNMFCGRTADKCTPYNWLQYMGETSNGHTPFEIDFYIQDVPWVSPSTNKSTVPMNSTITPCNKKYQNQSACSCQDCEASCAPIPPIPAPAVEPTILGIDAWYFITGCCYLVFFIVFGISVMWHNIMTRNAFGIYTAEEQVKSVEDDHYQINGRRKKKKMMKKADPVPLIQQGDISCLERLGEKVESFLQRSFQRWGTFCARHPFIVLAIGVILGGGLCVGIPFLKVTTNPVELWSSPSSTVRTQKDYFDSHFGPFYRTEQLIITRPHNKTYVSHKLPPPSVQSTNYSNLFDKEFLHMLLDLQLQIQNINATYENRTIRLEDICFQPLSPDNKGCTIQSPLEYWQESHEKIDAVVWETIYKFNIKANYLDHAEYCISAPATTWDTTGLNQSCLSVSGQPVFPWIVMGGFDGKDYQSATAFVITFVVNNHLDEALNGPAEAWEKEFISFMKNYSSPNMTIAYSSERSIEDEINRESNSDILTILISYLIMFLYISLTLGQLNHCYCLGERIDRLLVDSKILLGLAGVTIVLLSVGASIGFFSFLGIPATLIIAEVVPFLALAVGVDNIFILVQSYQRDVRPPSESLEDQIGRIVGRVGPSMLLSSLTETVAFFLGALTDMPAVKVFSLYAGMAVFIDFLLQITCFVGLMTLDARRQESHRYDMCCCVQLHEEKSEKSEGWLFRVVKDYYSHFLLKEWVRPIVVIVFTGWLSISFALIHKVDVGLDQKLSMPDDSYVLDYFTNLSEYLHVGPPVYFVVEEGHDYITMQGQNDICGGNGCPQDSLAGQVYTASLRPNYSRVAQPVSSWLDDYFSWLNSGGHPQCCRSFINNGSFCPSTVPDNVSLCEPCQLHGAINGHPVKEDFMKFLPWFLSDNPGTICAKGGHAAYGSAVDLLHNKTGVGATYFMTYHTILKNSTDYIEALKHANSIAENITSLIGQNGKQYKVFPYSIFYVFYEQYLTMWKTTITNLSLCVIAIFIVAFVLLGFDFFSALMIVITITMIIIDMFGFMYLWDISLNALSLVNLVMAIGISVEFCAHITRAFAVSLLPTRVERARDALANMGSSVLSGITLTKLGGIIVMAFSKSQLFQVFYFRMYMGMVIFGASHGLIFLPVLLSYIGPPLNKAKLYKQQHAKNTLDHIQENDTAGLTDNDEFNDNPPDYQTL</sequence>
<evidence type="ECO:0000256" key="12">
    <source>
        <dbReference type="ARBA" id="ARBA00023166"/>
    </source>
</evidence>
<keyword evidence="8" id="KW-0445">Lipid transport</keyword>
<dbReference type="GO" id="GO:0008203">
    <property type="term" value="P:cholesterol metabolic process"/>
    <property type="evidence" value="ECO:0007669"/>
    <property type="project" value="UniProtKB-KW"/>
</dbReference>
<evidence type="ECO:0000313" key="20">
    <source>
        <dbReference type="EMBL" id="OWF43470.1"/>
    </source>
</evidence>
<evidence type="ECO:0000259" key="19">
    <source>
        <dbReference type="PROSITE" id="PS50156"/>
    </source>
</evidence>
<dbReference type="InterPro" id="IPR032190">
    <property type="entry name" value="NPC1_N"/>
</dbReference>
<dbReference type="InterPro" id="IPR000731">
    <property type="entry name" value="SSD"/>
</dbReference>
<evidence type="ECO:0000256" key="8">
    <source>
        <dbReference type="ARBA" id="ARBA00023055"/>
    </source>
</evidence>
<name>A0A210Q408_MIZYE</name>
<dbReference type="PANTHER" id="PTHR45727">
    <property type="entry name" value="NPC INTRACELLULAR CHOLESTEROL TRANSPORTER 1"/>
    <property type="match status" value="1"/>
</dbReference>
<dbReference type="NCBIfam" id="TIGR00917">
    <property type="entry name" value="2A060601"/>
    <property type="match status" value="1"/>
</dbReference>
<evidence type="ECO:0000256" key="16">
    <source>
        <dbReference type="SAM" id="MobiDB-lite"/>
    </source>
</evidence>
<evidence type="ECO:0000256" key="14">
    <source>
        <dbReference type="ARBA" id="ARBA00023221"/>
    </source>
</evidence>
<feature type="transmembrane region" description="Helical" evidence="17">
    <location>
        <begin position="1261"/>
        <end position="1285"/>
    </location>
</feature>
<keyword evidence="5 17" id="KW-0812">Transmembrane</keyword>
<dbReference type="GO" id="GO:0030301">
    <property type="term" value="P:cholesterol transport"/>
    <property type="evidence" value="ECO:0007669"/>
    <property type="project" value="UniProtKB-ARBA"/>
</dbReference>
<feature type="chain" id="PRO_5012058112" evidence="18">
    <location>
        <begin position="27"/>
        <end position="1330"/>
    </location>
</feature>
<evidence type="ECO:0000256" key="10">
    <source>
        <dbReference type="ARBA" id="ARBA00023136"/>
    </source>
</evidence>
<keyword evidence="21" id="KW-1185">Reference proteome</keyword>
<dbReference type="GO" id="GO:0005886">
    <property type="term" value="C:plasma membrane"/>
    <property type="evidence" value="ECO:0007669"/>
    <property type="project" value="TreeGrafter"/>
</dbReference>
<evidence type="ECO:0000256" key="17">
    <source>
        <dbReference type="SAM" id="Phobius"/>
    </source>
</evidence>
<dbReference type="PANTHER" id="PTHR45727:SF2">
    <property type="entry name" value="NPC INTRACELLULAR CHOLESTEROL TRANSPORTER 1"/>
    <property type="match status" value="1"/>
</dbReference>
<keyword evidence="7 17" id="KW-1133">Transmembrane helix</keyword>
<evidence type="ECO:0000256" key="18">
    <source>
        <dbReference type="SAM" id="SignalP"/>
    </source>
</evidence>
<keyword evidence="6 18" id="KW-0732">Signal</keyword>
<keyword evidence="12" id="KW-1207">Sterol metabolism</keyword>
<evidence type="ECO:0000256" key="13">
    <source>
        <dbReference type="ARBA" id="ARBA00023180"/>
    </source>
</evidence>
<feature type="transmembrane region" description="Helical" evidence="17">
    <location>
        <begin position="1132"/>
        <end position="1150"/>
    </location>
</feature>
<dbReference type="EMBL" id="NEDP02005094">
    <property type="protein sequence ID" value="OWF43470.1"/>
    <property type="molecule type" value="Genomic_DNA"/>
</dbReference>
<dbReference type="FunFam" id="1.20.1640.10:FF:000008">
    <property type="entry name" value="NPC intracellular cholesterol transporter 1"/>
    <property type="match status" value="1"/>
</dbReference>
<comment type="caution">
    <text evidence="20">The sequence shown here is derived from an EMBL/GenBank/DDBJ whole genome shotgun (WGS) entry which is preliminary data.</text>
</comment>
<evidence type="ECO:0000256" key="1">
    <source>
        <dbReference type="ARBA" id="ARBA00004127"/>
    </source>
</evidence>
<evidence type="ECO:0000256" key="4">
    <source>
        <dbReference type="ARBA" id="ARBA00022548"/>
    </source>
</evidence>
<feature type="region of interest" description="Disordered" evidence="16">
    <location>
        <begin position="1310"/>
        <end position="1330"/>
    </location>
</feature>
<dbReference type="STRING" id="6573.A0A210Q408"/>
<feature type="transmembrane region" description="Helical" evidence="17">
    <location>
        <begin position="1157"/>
        <end position="1178"/>
    </location>
</feature>
<dbReference type="GO" id="GO:0012505">
    <property type="term" value="C:endomembrane system"/>
    <property type="evidence" value="ECO:0007669"/>
    <property type="project" value="UniProtKB-SubCell"/>
</dbReference>
<dbReference type="Pfam" id="PF12349">
    <property type="entry name" value="Sterol-sensing"/>
    <property type="match status" value="1"/>
</dbReference>
<dbReference type="Pfam" id="PF16414">
    <property type="entry name" value="NPC1_N"/>
    <property type="match status" value="1"/>
</dbReference>
<comment type="similarity">
    <text evidence="2">Belongs to the patched family.</text>
</comment>
<feature type="transmembrane region" description="Helical" evidence="17">
    <location>
        <begin position="269"/>
        <end position="291"/>
    </location>
</feature>